<dbReference type="EMBL" id="QRNO01000048">
    <property type="protein sequence ID" value="RHK49123.1"/>
    <property type="molecule type" value="Genomic_DNA"/>
</dbReference>
<keyword evidence="2 4" id="KW-0560">Oxidoreductase</keyword>
<comment type="similarity">
    <text evidence="1 4">Belongs to the D-isomer specific 2-hydroxyacid dehydrogenase family.</text>
</comment>
<evidence type="ECO:0000256" key="1">
    <source>
        <dbReference type="ARBA" id="ARBA00005854"/>
    </source>
</evidence>
<dbReference type="SUPFAM" id="SSF52283">
    <property type="entry name" value="Formate/glycerate dehydrogenase catalytic domain-like"/>
    <property type="match status" value="1"/>
</dbReference>
<dbReference type="InterPro" id="IPR029753">
    <property type="entry name" value="D-isomer_DH_CS"/>
</dbReference>
<organism evidence="7 8">
    <name type="scientific">Leyella stercorea</name>
    <dbReference type="NCBI Taxonomy" id="363265"/>
    <lineage>
        <taxon>Bacteria</taxon>
        <taxon>Pseudomonadati</taxon>
        <taxon>Bacteroidota</taxon>
        <taxon>Bacteroidia</taxon>
        <taxon>Bacteroidales</taxon>
        <taxon>Prevotellaceae</taxon>
        <taxon>Leyella</taxon>
    </lineage>
</organism>
<keyword evidence="8" id="KW-1185">Reference proteome</keyword>
<dbReference type="Pfam" id="PF02826">
    <property type="entry name" value="2-Hacid_dh_C"/>
    <property type="match status" value="1"/>
</dbReference>
<dbReference type="InterPro" id="IPR006139">
    <property type="entry name" value="D-isomer_2_OHA_DH_cat_dom"/>
</dbReference>
<feature type="domain" description="D-isomer specific 2-hydroxyacid dehydrogenase catalytic" evidence="5">
    <location>
        <begin position="18"/>
        <end position="317"/>
    </location>
</feature>
<reference evidence="7 8" key="1">
    <citation type="submission" date="2018-08" db="EMBL/GenBank/DDBJ databases">
        <title>A genome reference for cultivated species of the human gut microbiota.</title>
        <authorList>
            <person name="Zou Y."/>
            <person name="Xue W."/>
            <person name="Luo G."/>
        </authorList>
    </citation>
    <scope>NUCLEOTIDE SEQUENCE [LARGE SCALE GENOMIC DNA]</scope>
    <source>
        <strain evidence="7 8">AF42-9</strain>
    </source>
</reference>
<dbReference type="SUPFAM" id="SSF51735">
    <property type="entry name" value="NAD(P)-binding Rossmann-fold domains"/>
    <property type="match status" value="1"/>
</dbReference>
<gene>
    <name evidence="7" type="ORF">DW060_09410</name>
</gene>
<dbReference type="Pfam" id="PF00389">
    <property type="entry name" value="2-Hacid_dh"/>
    <property type="match status" value="1"/>
</dbReference>
<evidence type="ECO:0000256" key="3">
    <source>
        <dbReference type="ARBA" id="ARBA00023027"/>
    </source>
</evidence>
<evidence type="ECO:0000313" key="7">
    <source>
        <dbReference type="EMBL" id="RHK49123.1"/>
    </source>
</evidence>
<dbReference type="InterPro" id="IPR050418">
    <property type="entry name" value="D-iso_2-hydroxyacid_DH_PdxB"/>
</dbReference>
<dbReference type="InterPro" id="IPR006140">
    <property type="entry name" value="D-isomer_DH_NAD-bd"/>
</dbReference>
<dbReference type="AlphaFoldDB" id="A0A3R6MJN2"/>
<feature type="domain" description="D-isomer specific 2-hydroxyacid dehydrogenase NAD-binding" evidence="6">
    <location>
        <begin position="107"/>
        <end position="286"/>
    </location>
</feature>
<dbReference type="OrthoDB" id="9777288at2"/>
<dbReference type="GO" id="GO:0006564">
    <property type="term" value="P:L-serine biosynthetic process"/>
    <property type="evidence" value="ECO:0007669"/>
    <property type="project" value="UniProtKB-ARBA"/>
</dbReference>
<keyword evidence="3" id="KW-0520">NAD</keyword>
<evidence type="ECO:0000259" key="5">
    <source>
        <dbReference type="Pfam" id="PF00389"/>
    </source>
</evidence>
<dbReference type="InterPro" id="IPR029752">
    <property type="entry name" value="D-isomer_DH_CS1"/>
</dbReference>
<dbReference type="PANTHER" id="PTHR43761:SF1">
    <property type="entry name" value="D-ISOMER SPECIFIC 2-HYDROXYACID DEHYDROGENASE CATALYTIC DOMAIN-CONTAINING PROTEIN-RELATED"/>
    <property type="match status" value="1"/>
</dbReference>
<dbReference type="Gene3D" id="3.40.50.720">
    <property type="entry name" value="NAD(P)-binding Rossmann-like Domain"/>
    <property type="match status" value="2"/>
</dbReference>
<evidence type="ECO:0000259" key="6">
    <source>
        <dbReference type="Pfam" id="PF02826"/>
    </source>
</evidence>
<dbReference type="GO" id="GO:0004617">
    <property type="term" value="F:phosphoglycerate dehydrogenase activity"/>
    <property type="evidence" value="ECO:0007669"/>
    <property type="project" value="UniProtKB-ARBA"/>
</dbReference>
<name>A0A3R6MJN2_9BACT</name>
<proteinExistence type="inferred from homology"/>
<dbReference type="FunFam" id="3.40.50.720:FF:000041">
    <property type="entry name" value="D-3-phosphoglycerate dehydrogenase"/>
    <property type="match status" value="1"/>
</dbReference>
<accession>A0A3R6MJN2</accession>
<dbReference type="Proteomes" id="UP000286598">
    <property type="component" value="Unassembled WGS sequence"/>
</dbReference>
<sequence length="317" mass="34196">MKIVVLDGQGVNPGDISWNRIEELGELTVYPRTAPEEVLQHVGDAEIALTNKTVFDANIIAQLKNTKYIGVLATGYNVVDTKAARERGIVVTNIPAYSTDSVAQMVFAHLLNVSNHVEHYAEETRNGVWSRCPDFCYWNKPLFELAGKTLGIVGLGNIGMKVAQIAQAFGMNVLAYTSKTPDQLPEGIRKTTLDGLFGASDVVSLHCPLTDTTRELMNNISIEKMRDGAILINTGRGPLVNEADVADALASGKLGAYCADVLSCEPPSPSNPLVGAPHAFITPHVAWATLEARLRLMDIAVNNIKSFLEGSPTNVVN</sequence>
<dbReference type="PANTHER" id="PTHR43761">
    <property type="entry name" value="D-ISOMER SPECIFIC 2-HYDROXYACID DEHYDROGENASE FAMILY PROTEIN (AFU_ORTHOLOGUE AFUA_1G13630)"/>
    <property type="match status" value="1"/>
</dbReference>
<dbReference type="CDD" id="cd12162">
    <property type="entry name" value="2-Hacid_dh_4"/>
    <property type="match status" value="1"/>
</dbReference>
<dbReference type="PROSITE" id="PS00065">
    <property type="entry name" value="D_2_HYDROXYACID_DH_1"/>
    <property type="match status" value="1"/>
</dbReference>
<dbReference type="GO" id="GO:0051287">
    <property type="term" value="F:NAD binding"/>
    <property type="evidence" value="ECO:0007669"/>
    <property type="project" value="InterPro"/>
</dbReference>
<dbReference type="GO" id="GO:0047545">
    <property type="term" value="F:(S)-2-hydroxyglutarate dehydrogenase activity"/>
    <property type="evidence" value="ECO:0007669"/>
    <property type="project" value="UniProtKB-ARBA"/>
</dbReference>
<dbReference type="PROSITE" id="PS00670">
    <property type="entry name" value="D_2_HYDROXYACID_DH_2"/>
    <property type="match status" value="1"/>
</dbReference>
<dbReference type="PROSITE" id="PS00671">
    <property type="entry name" value="D_2_HYDROXYACID_DH_3"/>
    <property type="match status" value="1"/>
</dbReference>
<protein>
    <submittedName>
        <fullName evidence="7">D-2-hydroxyacid dehydrogenase</fullName>
    </submittedName>
</protein>
<evidence type="ECO:0000313" key="8">
    <source>
        <dbReference type="Proteomes" id="UP000286598"/>
    </source>
</evidence>
<dbReference type="InterPro" id="IPR036291">
    <property type="entry name" value="NAD(P)-bd_dom_sf"/>
</dbReference>
<comment type="caution">
    <text evidence="7">The sequence shown here is derived from an EMBL/GenBank/DDBJ whole genome shotgun (WGS) entry which is preliminary data.</text>
</comment>
<evidence type="ECO:0000256" key="2">
    <source>
        <dbReference type="ARBA" id="ARBA00023002"/>
    </source>
</evidence>
<evidence type="ECO:0000256" key="4">
    <source>
        <dbReference type="RuleBase" id="RU003719"/>
    </source>
</evidence>